<reference evidence="6" key="2">
    <citation type="submission" date="2020-09" db="EMBL/GenBank/DDBJ databases">
        <authorList>
            <person name="Sun Q."/>
            <person name="Kim S."/>
        </authorList>
    </citation>
    <scope>NUCLEOTIDE SEQUENCE</scope>
    <source>
        <strain evidence="6">KCTC 32182</strain>
    </source>
</reference>
<dbReference type="Proteomes" id="UP000645257">
    <property type="component" value="Unassembled WGS sequence"/>
</dbReference>
<dbReference type="PANTHER" id="PTHR30579">
    <property type="entry name" value="TRANSCRIPTIONAL REGULATOR"/>
    <property type="match status" value="1"/>
</dbReference>
<reference evidence="6" key="1">
    <citation type="journal article" date="2014" name="Int. J. Syst. Evol. Microbiol.">
        <title>Complete genome sequence of Corynebacterium casei LMG S-19264T (=DSM 44701T), isolated from a smear-ripened cheese.</title>
        <authorList>
            <consortium name="US DOE Joint Genome Institute (JGI-PGF)"/>
            <person name="Walter F."/>
            <person name="Albersmeier A."/>
            <person name="Kalinowski J."/>
            <person name="Ruckert C."/>
        </authorList>
    </citation>
    <scope>NUCLEOTIDE SEQUENCE</scope>
    <source>
        <strain evidence="6">KCTC 32182</strain>
    </source>
</reference>
<dbReference type="SUPFAM" id="SSF53850">
    <property type="entry name" value="Periplasmic binding protein-like II"/>
    <property type="match status" value="1"/>
</dbReference>
<dbReference type="Gene3D" id="3.40.190.290">
    <property type="match status" value="1"/>
</dbReference>
<proteinExistence type="inferred from homology"/>
<evidence type="ECO:0000313" key="7">
    <source>
        <dbReference type="Proteomes" id="UP000645257"/>
    </source>
</evidence>
<evidence type="ECO:0000259" key="5">
    <source>
        <dbReference type="PROSITE" id="PS50931"/>
    </source>
</evidence>
<dbReference type="Pfam" id="PF00126">
    <property type="entry name" value="HTH_1"/>
    <property type="match status" value="1"/>
</dbReference>
<protein>
    <submittedName>
        <fullName evidence="6">LysR family transcriptional regulator</fullName>
    </submittedName>
</protein>
<evidence type="ECO:0000256" key="1">
    <source>
        <dbReference type="ARBA" id="ARBA00009437"/>
    </source>
</evidence>
<dbReference type="GO" id="GO:0003677">
    <property type="term" value="F:DNA binding"/>
    <property type="evidence" value="ECO:0007669"/>
    <property type="project" value="UniProtKB-KW"/>
</dbReference>
<evidence type="ECO:0000256" key="3">
    <source>
        <dbReference type="ARBA" id="ARBA00023125"/>
    </source>
</evidence>
<dbReference type="RefSeq" id="WP_189534763.1">
    <property type="nucleotide sequence ID" value="NZ_BMYX01000014.1"/>
</dbReference>
<keyword evidence="3" id="KW-0238">DNA-binding</keyword>
<dbReference type="EMBL" id="BMYX01000014">
    <property type="protein sequence ID" value="GGY20272.1"/>
    <property type="molecule type" value="Genomic_DNA"/>
</dbReference>
<keyword evidence="7" id="KW-1185">Reference proteome</keyword>
<dbReference type="Gene3D" id="1.10.10.10">
    <property type="entry name" value="Winged helix-like DNA-binding domain superfamily/Winged helix DNA-binding domain"/>
    <property type="match status" value="1"/>
</dbReference>
<dbReference type="InterPro" id="IPR000847">
    <property type="entry name" value="LysR_HTH_N"/>
</dbReference>
<comment type="similarity">
    <text evidence="1">Belongs to the LysR transcriptional regulatory family.</text>
</comment>
<dbReference type="AlphaFoldDB" id="A0A918P434"/>
<evidence type="ECO:0000313" key="6">
    <source>
        <dbReference type="EMBL" id="GGY20272.1"/>
    </source>
</evidence>
<dbReference type="InterPro" id="IPR036388">
    <property type="entry name" value="WH-like_DNA-bd_sf"/>
</dbReference>
<sequence>MLDPKLLEALQAVVECGGFEKAAQRLFLTQSAVSQRIKLLEERLGQPVVTRTSPIDTTVAGRRLLRHFHQLSLMEKDLLDTLQVTRTDSAFTMLAIGVNADSLAGWFLQAVKPFLKRHPVVLDLLMDDQDYTHELMRNGHVAGCVSTRAQAVQGSECRLLGHVRYLCLATPAFRDRFFSSGMTPEALSAAPAILYDRKKDDMHHQFLSGTLGFTGHFPAFALPTPEGFLDYTREGLAYSLQPELMLADDLDTGRLVDLCPGLWMDMPMYWHHWRIESNLISEIEETLVEFALAHLRQP</sequence>
<dbReference type="InterPro" id="IPR036390">
    <property type="entry name" value="WH_DNA-bd_sf"/>
</dbReference>
<dbReference type="PRINTS" id="PR00039">
    <property type="entry name" value="HTHLYSR"/>
</dbReference>
<comment type="caution">
    <text evidence="6">The sequence shown here is derived from an EMBL/GenBank/DDBJ whole genome shotgun (WGS) entry which is preliminary data.</text>
</comment>
<evidence type="ECO:0000256" key="2">
    <source>
        <dbReference type="ARBA" id="ARBA00023015"/>
    </source>
</evidence>
<name>A0A918P434_9NEIS</name>
<organism evidence="6 7">
    <name type="scientific">Paludibacterium paludis</name>
    <dbReference type="NCBI Taxonomy" id="1225769"/>
    <lineage>
        <taxon>Bacteria</taxon>
        <taxon>Pseudomonadati</taxon>
        <taxon>Pseudomonadota</taxon>
        <taxon>Betaproteobacteria</taxon>
        <taxon>Neisseriales</taxon>
        <taxon>Chromobacteriaceae</taxon>
        <taxon>Paludibacterium</taxon>
    </lineage>
</organism>
<dbReference type="NCBIfam" id="NF002964">
    <property type="entry name" value="PRK03635.1"/>
    <property type="match status" value="1"/>
</dbReference>
<keyword evidence="2" id="KW-0805">Transcription regulation</keyword>
<dbReference type="InterPro" id="IPR050176">
    <property type="entry name" value="LTTR"/>
</dbReference>
<dbReference type="InterPro" id="IPR017685">
    <property type="entry name" value="ArgP"/>
</dbReference>
<feature type="domain" description="HTH lysR-type" evidence="5">
    <location>
        <begin position="2"/>
        <end position="58"/>
    </location>
</feature>
<dbReference type="SUPFAM" id="SSF46785">
    <property type="entry name" value="Winged helix' DNA-binding domain"/>
    <property type="match status" value="1"/>
</dbReference>
<gene>
    <name evidence="6" type="primary">iciA</name>
    <name evidence="6" type="ORF">GCM10011289_24790</name>
</gene>
<dbReference type="PANTHER" id="PTHR30579:SF2">
    <property type="entry name" value="HTH-TYPE TRANSCRIPTIONAL REGULATOR ARGP"/>
    <property type="match status" value="1"/>
</dbReference>
<dbReference type="NCBIfam" id="NF009888">
    <property type="entry name" value="PRK13348.1"/>
    <property type="match status" value="1"/>
</dbReference>
<dbReference type="InterPro" id="IPR005119">
    <property type="entry name" value="LysR_subst-bd"/>
</dbReference>
<evidence type="ECO:0000256" key="4">
    <source>
        <dbReference type="ARBA" id="ARBA00023163"/>
    </source>
</evidence>
<dbReference type="Pfam" id="PF03466">
    <property type="entry name" value="LysR_substrate"/>
    <property type="match status" value="1"/>
</dbReference>
<accession>A0A918P434</accession>
<dbReference type="NCBIfam" id="TIGR03298">
    <property type="entry name" value="argP"/>
    <property type="match status" value="1"/>
</dbReference>
<dbReference type="PROSITE" id="PS50931">
    <property type="entry name" value="HTH_LYSR"/>
    <property type="match status" value="1"/>
</dbReference>
<dbReference type="GO" id="GO:0003700">
    <property type="term" value="F:DNA-binding transcription factor activity"/>
    <property type="evidence" value="ECO:0007669"/>
    <property type="project" value="InterPro"/>
</dbReference>
<keyword evidence="4" id="KW-0804">Transcription</keyword>